<proteinExistence type="predicted"/>
<sequence length="245" mass="27725">MIAQRPSLTHLASRTGTMAPGADPVPRRHRTGTVDRPPTVRLDRGKHPGPQGVGAPTHLLHSVESTQERLTVQLVQIDTTQNIERFPHPSQTRRDSLCGRGRAHDLCHRDHPIPSNSGRTKAIERPFDEQWFRVNREKFVETMARTAPVYCWTVETVAFQRLVDISPWKPWRTARAAVAAPDMLMCLERSVPTPPQLLHARLINRLRMPALNNLGKCSPFLVAAHMARFRFPATEPSPRKFTLVD</sequence>
<organism evidence="2 3">
    <name type="scientific">Georgenia daeguensis</name>
    <dbReference type="NCBI Taxonomy" id="908355"/>
    <lineage>
        <taxon>Bacteria</taxon>
        <taxon>Bacillati</taxon>
        <taxon>Actinomycetota</taxon>
        <taxon>Actinomycetes</taxon>
        <taxon>Micrococcales</taxon>
        <taxon>Bogoriellaceae</taxon>
        <taxon>Georgenia</taxon>
    </lineage>
</organism>
<dbReference type="EMBL" id="BAABBA010000008">
    <property type="protein sequence ID" value="GAA4287527.1"/>
    <property type="molecule type" value="Genomic_DNA"/>
</dbReference>
<gene>
    <name evidence="2" type="ORF">GCM10022262_18860</name>
</gene>
<name>A0ABP8EUK3_9MICO</name>
<feature type="region of interest" description="Disordered" evidence="1">
    <location>
        <begin position="1"/>
        <end position="55"/>
    </location>
</feature>
<evidence type="ECO:0000256" key="1">
    <source>
        <dbReference type="SAM" id="MobiDB-lite"/>
    </source>
</evidence>
<keyword evidence="3" id="KW-1185">Reference proteome</keyword>
<accession>A0ABP8EUK3</accession>
<reference evidence="3" key="1">
    <citation type="journal article" date="2019" name="Int. J. Syst. Evol. Microbiol.">
        <title>The Global Catalogue of Microorganisms (GCM) 10K type strain sequencing project: providing services to taxonomists for standard genome sequencing and annotation.</title>
        <authorList>
            <consortium name="The Broad Institute Genomics Platform"/>
            <consortium name="The Broad Institute Genome Sequencing Center for Infectious Disease"/>
            <person name="Wu L."/>
            <person name="Ma J."/>
        </authorList>
    </citation>
    <scope>NUCLEOTIDE SEQUENCE [LARGE SCALE GENOMIC DNA]</scope>
    <source>
        <strain evidence="3">JCM 17459</strain>
    </source>
</reference>
<protein>
    <submittedName>
        <fullName evidence="2">Uncharacterized protein</fullName>
    </submittedName>
</protein>
<comment type="caution">
    <text evidence="2">The sequence shown here is derived from an EMBL/GenBank/DDBJ whole genome shotgun (WGS) entry which is preliminary data.</text>
</comment>
<evidence type="ECO:0000313" key="2">
    <source>
        <dbReference type="EMBL" id="GAA4287527.1"/>
    </source>
</evidence>
<evidence type="ECO:0000313" key="3">
    <source>
        <dbReference type="Proteomes" id="UP001499841"/>
    </source>
</evidence>
<feature type="compositionally biased region" description="Polar residues" evidence="1">
    <location>
        <begin position="1"/>
        <end position="16"/>
    </location>
</feature>
<dbReference type="Proteomes" id="UP001499841">
    <property type="component" value="Unassembled WGS sequence"/>
</dbReference>